<keyword evidence="6 8" id="KW-0472">Membrane</keyword>
<proteinExistence type="predicted"/>
<feature type="transmembrane region" description="Helical" evidence="8">
    <location>
        <begin position="553"/>
        <end position="576"/>
    </location>
</feature>
<feature type="domain" description="PGG" evidence="9">
    <location>
        <begin position="1051"/>
        <end position="1153"/>
    </location>
</feature>
<evidence type="ECO:0000256" key="5">
    <source>
        <dbReference type="ARBA" id="ARBA00023043"/>
    </source>
</evidence>
<accession>A0A7J6FE44</accession>
<evidence type="ECO:0000256" key="4">
    <source>
        <dbReference type="ARBA" id="ARBA00022989"/>
    </source>
</evidence>
<feature type="repeat" description="ANK" evidence="7">
    <location>
        <begin position="1720"/>
        <end position="1743"/>
    </location>
</feature>
<feature type="transmembrane region" description="Helical" evidence="8">
    <location>
        <begin position="1101"/>
        <end position="1119"/>
    </location>
</feature>
<feature type="transmembrane region" description="Helical" evidence="8">
    <location>
        <begin position="1131"/>
        <end position="1152"/>
    </location>
</feature>
<keyword evidence="4 8" id="KW-1133">Transmembrane helix</keyword>
<feature type="transmembrane region" description="Helical" evidence="8">
    <location>
        <begin position="1172"/>
        <end position="1191"/>
    </location>
</feature>
<name>A0A7J6FE44_CANSA</name>
<comment type="caution">
    <text evidence="10">The sequence shown here is derived from an EMBL/GenBank/DDBJ whole genome shotgun (WGS) entry which is preliminary data.</text>
</comment>
<dbReference type="PANTHER" id="PTHR24186:SF50">
    <property type="entry name" value="ANKYRIN REPEAT-CONTAINING PROTEIN ITN1-LIKE ISOFORM X1"/>
    <property type="match status" value="1"/>
</dbReference>
<comment type="subcellular location">
    <subcellularLocation>
        <location evidence="1">Membrane</location>
        <topology evidence="1">Multi-pass membrane protein</topology>
    </subcellularLocation>
</comment>
<feature type="repeat" description="ANK" evidence="7">
    <location>
        <begin position="1452"/>
        <end position="1479"/>
    </location>
</feature>
<dbReference type="Pfam" id="PF13637">
    <property type="entry name" value="Ank_4"/>
    <property type="match status" value="2"/>
</dbReference>
<feature type="repeat" description="ANK" evidence="7">
    <location>
        <begin position="280"/>
        <end position="312"/>
    </location>
</feature>
<gene>
    <name evidence="10" type="ORF">G4B88_011790</name>
</gene>
<dbReference type="Gene3D" id="1.25.40.20">
    <property type="entry name" value="Ankyrin repeat-containing domain"/>
    <property type="match status" value="6"/>
</dbReference>
<dbReference type="Pfam" id="PF13962">
    <property type="entry name" value="PGG"/>
    <property type="match status" value="2"/>
</dbReference>
<evidence type="ECO:0000259" key="9">
    <source>
        <dbReference type="Pfam" id="PF13962"/>
    </source>
</evidence>
<organism evidence="10 11">
    <name type="scientific">Cannabis sativa</name>
    <name type="common">Hemp</name>
    <name type="synonym">Marijuana</name>
    <dbReference type="NCBI Taxonomy" id="3483"/>
    <lineage>
        <taxon>Eukaryota</taxon>
        <taxon>Viridiplantae</taxon>
        <taxon>Streptophyta</taxon>
        <taxon>Embryophyta</taxon>
        <taxon>Tracheophyta</taxon>
        <taxon>Spermatophyta</taxon>
        <taxon>Magnoliopsida</taxon>
        <taxon>eudicotyledons</taxon>
        <taxon>Gunneridae</taxon>
        <taxon>Pentapetalae</taxon>
        <taxon>rosids</taxon>
        <taxon>fabids</taxon>
        <taxon>Rosales</taxon>
        <taxon>Cannabaceae</taxon>
        <taxon>Cannabis</taxon>
    </lineage>
</organism>
<dbReference type="EMBL" id="JAATIQ010000227">
    <property type="protein sequence ID" value="KAF4368962.1"/>
    <property type="molecule type" value="Genomic_DNA"/>
</dbReference>
<reference evidence="10 11" key="1">
    <citation type="journal article" date="2020" name="bioRxiv">
        <title>Sequence and annotation of 42 cannabis genomes reveals extensive copy number variation in cannabinoid synthesis and pathogen resistance genes.</title>
        <authorList>
            <person name="Mckernan K.J."/>
            <person name="Helbert Y."/>
            <person name="Kane L.T."/>
            <person name="Ebling H."/>
            <person name="Zhang L."/>
            <person name="Liu B."/>
            <person name="Eaton Z."/>
            <person name="Mclaughlin S."/>
            <person name="Kingan S."/>
            <person name="Baybayan P."/>
            <person name="Concepcion G."/>
            <person name="Jordan M."/>
            <person name="Riva A."/>
            <person name="Barbazuk W."/>
            <person name="Harkins T."/>
        </authorList>
    </citation>
    <scope>NUCLEOTIDE SEQUENCE [LARGE SCALE GENOMIC DNA]</scope>
    <source>
        <strain evidence="11">cv. Jamaican Lion 4</strain>
        <tissue evidence="10">Leaf</tissue>
    </source>
</reference>
<dbReference type="Proteomes" id="UP000583929">
    <property type="component" value="Unassembled WGS sequence"/>
</dbReference>
<feature type="repeat" description="ANK" evidence="7">
    <location>
        <begin position="835"/>
        <end position="867"/>
    </location>
</feature>
<evidence type="ECO:0000256" key="8">
    <source>
        <dbReference type="SAM" id="Phobius"/>
    </source>
</evidence>
<dbReference type="SMART" id="SM00248">
    <property type="entry name" value="ANK"/>
    <property type="match status" value="29"/>
</dbReference>
<dbReference type="Pfam" id="PF12796">
    <property type="entry name" value="Ank_2"/>
    <property type="match status" value="8"/>
</dbReference>
<feature type="transmembrane region" description="Helical" evidence="8">
    <location>
        <begin position="1649"/>
        <end position="1671"/>
    </location>
</feature>
<dbReference type="InterPro" id="IPR036770">
    <property type="entry name" value="Ankyrin_rpt-contain_sf"/>
</dbReference>
<feature type="repeat" description="ANK" evidence="7">
    <location>
        <begin position="1522"/>
        <end position="1545"/>
    </location>
</feature>
<evidence type="ECO:0000256" key="3">
    <source>
        <dbReference type="ARBA" id="ARBA00022737"/>
    </source>
</evidence>
<feature type="repeat" description="ANK" evidence="7">
    <location>
        <begin position="669"/>
        <end position="701"/>
    </location>
</feature>
<feature type="repeat" description="ANK" evidence="7">
    <location>
        <begin position="869"/>
        <end position="896"/>
    </location>
</feature>
<feature type="repeat" description="ANK" evidence="7">
    <location>
        <begin position="1892"/>
        <end position="1919"/>
    </location>
</feature>
<dbReference type="InterPro" id="IPR002110">
    <property type="entry name" value="Ankyrin_rpt"/>
</dbReference>
<feature type="repeat" description="ANK" evidence="7">
    <location>
        <begin position="1249"/>
        <end position="1281"/>
    </location>
</feature>
<feature type="transmembrane region" description="Helical" evidence="8">
    <location>
        <begin position="1060"/>
        <end position="1081"/>
    </location>
</feature>
<feature type="transmembrane region" description="Helical" evidence="8">
    <location>
        <begin position="473"/>
        <end position="492"/>
    </location>
</feature>
<dbReference type="InterPro" id="IPR026961">
    <property type="entry name" value="PGG_dom"/>
</dbReference>
<dbReference type="PANTHER" id="PTHR24186">
    <property type="entry name" value="PROTEIN PHOSPHATASE 1 REGULATORY SUBUNIT"/>
    <property type="match status" value="1"/>
</dbReference>
<feature type="repeat" description="ANK" evidence="7">
    <location>
        <begin position="212"/>
        <end position="244"/>
    </location>
</feature>
<feature type="domain" description="PGG" evidence="9">
    <location>
        <begin position="422"/>
        <end position="525"/>
    </location>
</feature>
<dbReference type="PROSITE" id="PS50297">
    <property type="entry name" value="ANK_REP_REGION"/>
    <property type="match status" value="14"/>
</dbReference>
<feature type="repeat" description="ANK" evidence="7">
    <location>
        <begin position="68"/>
        <end position="100"/>
    </location>
</feature>
<protein>
    <recommendedName>
        <fullName evidence="9">PGG domain-containing protein</fullName>
    </recommendedName>
</protein>
<keyword evidence="11" id="KW-1185">Reference proteome</keyword>
<keyword evidence="2 8" id="KW-0812">Transmembrane</keyword>
<feature type="repeat" description="ANK" evidence="7">
    <location>
        <begin position="1858"/>
        <end position="1890"/>
    </location>
</feature>
<feature type="repeat" description="ANK" evidence="7">
    <location>
        <begin position="246"/>
        <end position="278"/>
    </location>
</feature>
<evidence type="ECO:0000256" key="6">
    <source>
        <dbReference type="ARBA" id="ARBA00023136"/>
    </source>
</evidence>
<dbReference type="Pfam" id="PF00023">
    <property type="entry name" value="Ank"/>
    <property type="match status" value="4"/>
</dbReference>
<feature type="repeat" description="ANK" evidence="7">
    <location>
        <begin position="1418"/>
        <end position="1450"/>
    </location>
</feature>
<evidence type="ECO:0000313" key="11">
    <source>
        <dbReference type="Proteomes" id="UP000583929"/>
    </source>
</evidence>
<dbReference type="GO" id="GO:0005886">
    <property type="term" value="C:plasma membrane"/>
    <property type="evidence" value="ECO:0007669"/>
    <property type="project" value="TreeGrafter"/>
</dbReference>
<keyword evidence="3" id="KW-0677">Repeat</keyword>
<dbReference type="SUPFAM" id="SSF48403">
    <property type="entry name" value="Ankyrin repeat"/>
    <property type="match status" value="5"/>
</dbReference>
<dbReference type="PROSITE" id="PS50088">
    <property type="entry name" value="ANK_REPEAT"/>
    <property type="match status" value="15"/>
</dbReference>
<keyword evidence="5 7" id="KW-0040">ANK repeat</keyword>
<evidence type="ECO:0000256" key="1">
    <source>
        <dbReference type="ARBA" id="ARBA00004141"/>
    </source>
</evidence>
<evidence type="ECO:0000313" key="10">
    <source>
        <dbReference type="EMBL" id="KAF4368962.1"/>
    </source>
</evidence>
<evidence type="ECO:0000256" key="7">
    <source>
        <dbReference type="PROSITE-ProRule" id="PRU00023"/>
    </source>
</evidence>
<feature type="repeat" description="ANK" evidence="7">
    <location>
        <begin position="111"/>
        <end position="133"/>
    </location>
</feature>
<sequence length="1989" mass="221794">MSSLFCHRGLQEHVVAGGVNPELDPHRITKAGNNAFHDAVKCGTNPLAVRVQILLRLHSVLSYKPNNKGDTPLHVAARLGNESFAMVLIDHAREPCHINDYTSLLKKVNHVGNTALHEAVLNGHFKIVERLIDEDPTLTNLVNNAGESPLFLAVDRGFYDIASIILDTFPICSLLGRKGMNFMHAAVIRLYDPGNLVPTMIRENCYKGEDEFGWKPLHYAASMGHSRVVKLFLEAKKSLAYNKDKQGMTALHIAARNGHLGVIRKLMNECPDIGEVLDNGNRSALHIAVEHKKVHVAHTLLNNKAFIDVINEQDCKGNTALHVAAVCGYYEIFVSLASNSRTDKRIMNEMGMTALDIIDRSNLLGNVEKAIIKFKINTESNLLSLHEAAIVNQSTKSDEKIQEIQPSIMTNESVPKEEIIDKEVKQMADINLVVSTLITDITFQAAISMAGAATYSSSSSLEAFTLFTAFNSLAFSFSAASMIIHIAVALYFKLLGKPHRYPFTLTMILTIASITLSVLAFFTGTKALLYEKKSKIVSSSNIWDIDFPEKITFFAFLAILIWVLLPLVFTTLYHLIILSSDEGLPLLLFEFKYGVLHYLQILITPPLHLGSFHGQHWVDMDNLDPLKKTFGQENNAFHVAILGEANPKDLPVQKLLLSHSLLAFQPNKKGDTPLHLAAKLGNESFAVVLIDHAKTLGHDSDYRNLLRKVNYEKENTALHEAVINGQFEIAKRLIREDPTLTSLVNKAGESPLFLAVEGRFYEIASIILDTTFPHCSLLGGNGMTVMHAAVIRSCPSFDARLLSRNVTRAKDFDEFVKKVLERCGSQILEKAEDELGWTPLHYAANLGHSTMVKLFLKAKRSVAYIKDKQGMTALHIAARKGHIEVMKELMEECSDIGEILDNKDRTALHIAAEHNCHSVVHTLVKERAFTYLINEQDNEGNTALHVAAIHSRYGIMNRLTSNTLTNKRMTNKMGMTAFEILLKSSNFAGFIGKFIVRLELRLAKNKDPLLSLQDTGYGMVKNHGKNEETSGETQIEMTQSCVPIKEDNGQDVQHMQNMNLVVSTLIAGITFQAAITMPGAAQYKTKKGLKAFKDFMEMDSLAFGFSAGSLLIHFIFAMFSMISKRKFRYPTMVTILFIFLSIFYFVFAFIIGTNALLYEKKELNSLLITKKGALFFSVPGNYALAAFYLTIEEHLTTLDIGNLDPLAKTFGQENNIFHLAIKCAANLRATSVNTLLLSHSLLAFQPNNKGDTPLHMAARLGHESFAVVLINHAKVLAAAEGHSDYRYLLRKVNYVKQNTALHEAVINGRFEIAKRLIREDPTLTSLLNKAGESPLFLAVERRFYDIASIILDTTFADFSVLGGNGMTVMHAAVIRSCPSFDARLLWRNVTRANDFDKFVKKVLERCGSQILEKAEDELGWTPLHYAANMGHSTMVKLFLEAKKSVAYIKDKQGMTALHIAARKGHIEVMKELMEECSDIGEILDNKDRTALHIAAEHNCHSVVRTLMNERGFTYLINEQDNEGNTALHVAAIHGHYEIMKRLVSNKMSNKGMSNKMGMTAFEILFKSTTPAGSIATFMVGLKLWLAKNKDPLLSLQDTGFGMVKSSTIEEEKTRESITFQAAITMPFAAPYKTTKGLEAFKAFMAVDSLVFGFSAGSLLIHFMFAMLSMIYERTFRYLATSIPDMSLSLSDEIIATNPRATSVNTLLLSHSLLAFQPNNKGDTPLHMAARLGHESFTVVLMNHAKHFSRFEIAKRLIQEDPILTSLVNKAGESPLFLAVERRFYEIASIILDTTFADFSVLGGNGMTVMHAAVIRSCPSFDARLLWRNVTRANDFDKFVKKVLERCGSQILEKAEDELGWTPLHYAANLGHSTMVKLFLKAKRSVAYIKDKQGMTALHIAARKGHIELMKELMEECSDIGEILDNKERTALHIAAEHNCHSVVRTLVNERGFSYLINEQDNEGNTALPVAAIHGHYEIMKRLVSHFKQP</sequence>
<feature type="transmembrane region" description="Helical" evidence="8">
    <location>
        <begin position="504"/>
        <end position="524"/>
    </location>
</feature>
<evidence type="ECO:0000256" key="2">
    <source>
        <dbReference type="ARBA" id="ARBA00022692"/>
    </source>
</evidence>